<sequence>MVKTPVVATLAEALPLMQPTNALDMTAALAGPPMLLPVKAKAMSMKRSDPRVASRKAPKMTNMMMMEEAVPSGVLKTPAELT</sequence>
<accession>A0A645EQ08</accession>
<comment type="caution">
    <text evidence="1">The sequence shown here is derived from an EMBL/GenBank/DDBJ whole genome shotgun (WGS) entry which is preliminary data.</text>
</comment>
<protein>
    <submittedName>
        <fullName evidence="1">Uncharacterized protein</fullName>
    </submittedName>
</protein>
<dbReference type="AlphaFoldDB" id="A0A645EQ08"/>
<reference evidence="1" key="1">
    <citation type="submission" date="2019-08" db="EMBL/GenBank/DDBJ databases">
        <authorList>
            <person name="Kucharzyk K."/>
            <person name="Murdoch R.W."/>
            <person name="Higgins S."/>
            <person name="Loffler F."/>
        </authorList>
    </citation>
    <scope>NUCLEOTIDE SEQUENCE</scope>
</reference>
<proteinExistence type="predicted"/>
<gene>
    <name evidence="1" type="ORF">SDC9_150466</name>
</gene>
<organism evidence="1">
    <name type="scientific">bioreactor metagenome</name>
    <dbReference type="NCBI Taxonomy" id="1076179"/>
    <lineage>
        <taxon>unclassified sequences</taxon>
        <taxon>metagenomes</taxon>
        <taxon>ecological metagenomes</taxon>
    </lineage>
</organism>
<dbReference type="EMBL" id="VSSQ01049166">
    <property type="protein sequence ID" value="MPN03239.1"/>
    <property type="molecule type" value="Genomic_DNA"/>
</dbReference>
<evidence type="ECO:0000313" key="1">
    <source>
        <dbReference type="EMBL" id="MPN03239.1"/>
    </source>
</evidence>
<name>A0A645EQ08_9ZZZZ</name>